<dbReference type="Proteomes" id="UP000736335">
    <property type="component" value="Unassembled WGS sequence"/>
</dbReference>
<comment type="caution">
    <text evidence="1">The sequence shown here is derived from an EMBL/GenBank/DDBJ whole genome shotgun (WGS) entry which is preliminary data.</text>
</comment>
<proteinExistence type="predicted"/>
<dbReference type="AlphaFoldDB" id="A0A9P6HIM9"/>
<organism evidence="1 2">
    <name type="scientific">Thelephora terrestris</name>
    <dbReference type="NCBI Taxonomy" id="56493"/>
    <lineage>
        <taxon>Eukaryota</taxon>
        <taxon>Fungi</taxon>
        <taxon>Dikarya</taxon>
        <taxon>Basidiomycota</taxon>
        <taxon>Agaricomycotina</taxon>
        <taxon>Agaricomycetes</taxon>
        <taxon>Thelephorales</taxon>
        <taxon>Thelephoraceae</taxon>
        <taxon>Thelephora</taxon>
    </lineage>
</organism>
<accession>A0A9P6HIM9</accession>
<evidence type="ECO:0000313" key="1">
    <source>
        <dbReference type="EMBL" id="KAF9787958.1"/>
    </source>
</evidence>
<name>A0A9P6HIM9_9AGAM</name>
<reference evidence="1" key="1">
    <citation type="journal article" date="2020" name="Nat. Commun.">
        <title>Large-scale genome sequencing of mycorrhizal fungi provides insights into the early evolution of symbiotic traits.</title>
        <authorList>
            <person name="Miyauchi S."/>
            <person name="Kiss E."/>
            <person name="Kuo A."/>
            <person name="Drula E."/>
            <person name="Kohler A."/>
            <person name="Sanchez-Garcia M."/>
            <person name="Morin E."/>
            <person name="Andreopoulos B."/>
            <person name="Barry K.W."/>
            <person name="Bonito G."/>
            <person name="Buee M."/>
            <person name="Carver A."/>
            <person name="Chen C."/>
            <person name="Cichocki N."/>
            <person name="Clum A."/>
            <person name="Culley D."/>
            <person name="Crous P.W."/>
            <person name="Fauchery L."/>
            <person name="Girlanda M."/>
            <person name="Hayes R.D."/>
            <person name="Keri Z."/>
            <person name="LaButti K."/>
            <person name="Lipzen A."/>
            <person name="Lombard V."/>
            <person name="Magnuson J."/>
            <person name="Maillard F."/>
            <person name="Murat C."/>
            <person name="Nolan M."/>
            <person name="Ohm R.A."/>
            <person name="Pangilinan J."/>
            <person name="Pereira M.F."/>
            <person name="Perotto S."/>
            <person name="Peter M."/>
            <person name="Pfister S."/>
            <person name="Riley R."/>
            <person name="Sitrit Y."/>
            <person name="Stielow J.B."/>
            <person name="Szollosi G."/>
            <person name="Zifcakova L."/>
            <person name="Stursova M."/>
            <person name="Spatafora J.W."/>
            <person name="Tedersoo L."/>
            <person name="Vaario L.M."/>
            <person name="Yamada A."/>
            <person name="Yan M."/>
            <person name="Wang P."/>
            <person name="Xu J."/>
            <person name="Bruns T."/>
            <person name="Baldrian P."/>
            <person name="Vilgalys R."/>
            <person name="Dunand C."/>
            <person name="Henrissat B."/>
            <person name="Grigoriev I.V."/>
            <person name="Hibbett D."/>
            <person name="Nagy L.G."/>
            <person name="Martin F.M."/>
        </authorList>
    </citation>
    <scope>NUCLEOTIDE SEQUENCE</scope>
    <source>
        <strain evidence="1">UH-Tt-Lm1</strain>
    </source>
</reference>
<reference evidence="1" key="2">
    <citation type="submission" date="2020-11" db="EMBL/GenBank/DDBJ databases">
        <authorList>
            <consortium name="DOE Joint Genome Institute"/>
            <person name="Kuo A."/>
            <person name="Miyauchi S."/>
            <person name="Kiss E."/>
            <person name="Drula E."/>
            <person name="Kohler A."/>
            <person name="Sanchez-Garcia M."/>
            <person name="Andreopoulos B."/>
            <person name="Barry K.W."/>
            <person name="Bonito G."/>
            <person name="Buee M."/>
            <person name="Carver A."/>
            <person name="Chen C."/>
            <person name="Cichocki N."/>
            <person name="Clum A."/>
            <person name="Culley D."/>
            <person name="Crous P.W."/>
            <person name="Fauchery L."/>
            <person name="Girlanda M."/>
            <person name="Hayes R."/>
            <person name="Keri Z."/>
            <person name="Labutti K."/>
            <person name="Lipzen A."/>
            <person name="Lombard V."/>
            <person name="Magnuson J."/>
            <person name="Maillard F."/>
            <person name="Morin E."/>
            <person name="Murat C."/>
            <person name="Nolan M."/>
            <person name="Ohm R."/>
            <person name="Pangilinan J."/>
            <person name="Pereira M."/>
            <person name="Perotto S."/>
            <person name="Peter M."/>
            <person name="Riley R."/>
            <person name="Sitrit Y."/>
            <person name="Stielow B."/>
            <person name="Szollosi G."/>
            <person name="Zifcakova L."/>
            <person name="Stursova M."/>
            <person name="Spatafora J.W."/>
            <person name="Tedersoo L."/>
            <person name="Vaario L.-M."/>
            <person name="Yamada A."/>
            <person name="Yan M."/>
            <person name="Wang P."/>
            <person name="Xu J."/>
            <person name="Bruns T."/>
            <person name="Baldrian P."/>
            <person name="Vilgalys R."/>
            <person name="Henrissat B."/>
            <person name="Grigoriev I.V."/>
            <person name="Hibbett D."/>
            <person name="Nagy L.G."/>
            <person name="Martin F.M."/>
        </authorList>
    </citation>
    <scope>NUCLEOTIDE SEQUENCE</scope>
    <source>
        <strain evidence="1">UH-Tt-Lm1</strain>
    </source>
</reference>
<dbReference type="OrthoDB" id="411632at2759"/>
<dbReference type="EMBL" id="WIUZ02000004">
    <property type="protein sequence ID" value="KAF9787958.1"/>
    <property type="molecule type" value="Genomic_DNA"/>
</dbReference>
<sequence length="404" mass="47488">MLIPSRRRALALIALLTLLGFSYLALDLPIVAERLSYPINVPAVPLHEPQILLVSAFYPLAKAKHTRKEYAQWMKLYLTKITTHIYFFAPPEMEDIVRKLRGPLPMTLNTSFGSPFDIPPLQGLEARYNDMNKVDPERAYHSPELYAVWSSKTYFLREALLNMQSAGMNVEYAFWNDAGSFRQKQDFNRWPALERIDEIFTAGAEMSNMSKDELFFIPMWDVPKDPLRDWTPLEGPKEYESAISEGSFFGGRPNVIHWWYKTYWSYHDYYTFKLDKFAGKDQVVYNGLFMLYPKRFITVWQYDWEYELFKSSPDGPLGECGGPWWYYQFFLASDEERENMRSIWTPSYRTSPKFPDRPPAADGVESKACRVSRTLWMENVMRFKWGNEWQPPHTPVDVDASYRD</sequence>
<keyword evidence="2" id="KW-1185">Reference proteome</keyword>
<protein>
    <submittedName>
        <fullName evidence="1">Uncharacterized protein</fullName>
    </submittedName>
</protein>
<evidence type="ECO:0000313" key="2">
    <source>
        <dbReference type="Proteomes" id="UP000736335"/>
    </source>
</evidence>
<gene>
    <name evidence="1" type="ORF">BJ322DRAFT_1105990</name>
</gene>